<evidence type="ECO:0000256" key="8">
    <source>
        <dbReference type="ARBA" id="ARBA00023163"/>
    </source>
</evidence>
<evidence type="ECO:0000313" key="12">
    <source>
        <dbReference type="RefSeq" id="XP_021568693.1"/>
    </source>
</evidence>
<evidence type="ECO:0000259" key="10">
    <source>
        <dbReference type="Pfam" id="PF20645"/>
    </source>
</evidence>
<comment type="similarity">
    <text evidence="2">Belongs to the RRN7/TAF1B family.</text>
</comment>
<accession>A0A3Q0E3U8</accession>
<dbReference type="PANTHER" id="PTHR31576">
    <property type="entry name" value="TATA BOX-BINDING PROTEIN-ASSOCIATED FACTOR RNA POLYMERASE I SUBUNIT B"/>
    <property type="match status" value="1"/>
</dbReference>
<keyword evidence="7" id="KW-0238">DNA-binding</keyword>
<evidence type="ECO:0000256" key="3">
    <source>
        <dbReference type="ARBA" id="ARBA00022723"/>
    </source>
</evidence>
<evidence type="ECO:0000256" key="4">
    <source>
        <dbReference type="ARBA" id="ARBA00022771"/>
    </source>
</evidence>
<evidence type="ECO:0000256" key="6">
    <source>
        <dbReference type="ARBA" id="ARBA00023015"/>
    </source>
</evidence>
<keyword evidence="5" id="KW-0862">Zinc</keyword>
<dbReference type="GO" id="GO:0001164">
    <property type="term" value="F:RNA polymerase I core promoter sequence-specific DNA binding"/>
    <property type="evidence" value="ECO:0007669"/>
    <property type="project" value="InterPro"/>
</dbReference>
<organism evidence="11 12">
    <name type="scientific">Carlito syrichta</name>
    <name type="common">Philippine tarsier</name>
    <name type="synonym">Tarsius syrichta</name>
    <dbReference type="NCBI Taxonomy" id="1868482"/>
    <lineage>
        <taxon>Eukaryota</taxon>
        <taxon>Metazoa</taxon>
        <taxon>Chordata</taxon>
        <taxon>Craniata</taxon>
        <taxon>Vertebrata</taxon>
        <taxon>Euteleostomi</taxon>
        <taxon>Mammalia</taxon>
        <taxon>Eutheria</taxon>
        <taxon>Euarchontoglires</taxon>
        <taxon>Primates</taxon>
        <taxon>Haplorrhini</taxon>
        <taxon>Tarsiiformes</taxon>
        <taxon>Tarsiidae</taxon>
        <taxon>Carlito</taxon>
    </lineage>
</organism>
<keyword evidence="6" id="KW-0805">Transcription regulation</keyword>
<dbReference type="RefSeq" id="XP_021568693.1">
    <property type="nucleotide sequence ID" value="XM_021713018.1"/>
</dbReference>
<feature type="domain" description="Rrn7/TAF1B C-terminal cyclin" evidence="10">
    <location>
        <begin position="15"/>
        <end position="205"/>
    </location>
</feature>
<evidence type="ECO:0000256" key="5">
    <source>
        <dbReference type="ARBA" id="ARBA00022833"/>
    </source>
</evidence>
<dbReference type="GO" id="GO:0070860">
    <property type="term" value="C:RNA polymerase I core factor complex"/>
    <property type="evidence" value="ECO:0007669"/>
    <property type="project" value="InterPro"/>
</dbReference>
<evidence type="ECO:0000256" key="1">
    <source>
        <dbReference type="ARBA" id="ARBA00004604"/>
    </source>
</evidence>
<dbReference type="InterPro" id="IPR048538">
    <property type="entry name" value="Rrn7_cyclin_C"/>
</dbReference>
<dbReference type="GO" id="GO:0005668">
    <property type="term" value="C:RNA polymerase transcription factor SL1 complex"/>
    <property type="evidence" value="ECO:0007669"/>
    <property type="project" value="TreeGrafter"/>
</dbReference>
<evidence type="ECO:0000256" key="7">
    <source>
        <dbReference type="ARBA" id="ARBA00023125"/>
    </source>
</evidence>
<evidence type="ECO:0000313" key="11">
    <source>
        <dbReference type="Proteomes" id="UP000189704"/>
    </source>
</evidence>
<keyword evidence="9" id="KW-0539">Nucleus</keyword>
<dbReference type="PANTHER" id="PTHR31576:SF2">
    <property type="entry name" value="TATA BOX-BINDING PROTEIN-ASSOCIATED FACTOR RNA POLYMERASE I SUBUNIT B"/>
    <property type="match status" value="1"/>
</dbReference>
<dbReference type="GO" id="GO:0008270">
    <property type="term" value="F:zinc ion binding"/>
    <property type="evidence" value="ECO:0007669"/>
    <property type="project" value="UniProtKB-KW"/>
</dbReference>
<reference evidence="12" key="1">
    <citation type="submission" date="2025-08" db="UniProtKB">
        <authorList>
            <consortium name="RefSeq"/>
        </authorList>
    </citation>
    <scope>IDENTIFICATION</scope>
</reference>
<proteinExistence type="inferred from homology"/>
<sequence length="333" mass="39454">MKLYGRDKGIFAVESWPDYEDIYKKTIEVATFLDLPRFPDITEDCYLHPNILCLKYLMEVNLPDEMYSLTCQVVKMTGIGEVDFLTFDPIAKMAKTVKYDVQAVALIVVVLKLLFLLDDNLEWSLSSLAEKHNEKNKNDKPWFDFRKWYQVMKKTVDEKKQKWEEARAKYVWKSEKPLYYSSVDKPVAYKKREMVVNLQKQFSTLVDLTPTTEKKKPSSFQFNWIEEDTDRTCFHGHSLQGVLKEKGQSLLTKNSLYWLSTQKFCRSYCKHVTTYEESNFSLSYQFILNLFSFLLRIKASLLHEEVSLIEKKLFKKKYTITKKKSSRSKKVRR</sequence>
<dbReference type="GO" id="GO:0042790">
    <property type="term" value="P:nucleolar large rRNA transcription by RNA polymerase I"/>
    <property type="evidence" value="ECO:0007669"/>
    <property type="project" value="TreeGrafter"/>
</dbReference>
<dbReference type="CTD" id="9014"/>
<protein>
    <submittedName>
        <fullName evidence="12">TATA box-binding protein-associated factor RNA polymerase I subunit B isoform X2</fullName>
    </submittedName>
</protein>
<keyword evidence="8" id="KW-0804">Transcription</keyword>
<dbReference type="GeneID" id="103261718"/>
<keyword evidence="4" id="KW-0863">Zinc-finger</keyword>
<evidence type="ECO:0000256" key="2">
    <source>
        <dbReference type="ARBA" id="ARBA00006899"/>
    </source>
</evidence>
<dbReference type="InterPro" id="IPR033599">
    <property type="entry name" value="TAF1B/Rrn7"/>
</dbReference>
<keyword evidence="11" id="KW-1185">Reference proteome</keyword>
<comment type="subcellular location">
    <subcellularLocation>
        <location evidence="1">Nucleus</location>
        <location evidence="1">Nucleolus</location>
    </subcellularLocation>
</comment>
<name>A0A3Q0E3U8_CARSF</name>
<dbReference type="Proteomes" id="UP000189704">
    <property type="component" value="Unplaced"/>
</dbReference>
<evidence type="ECO:0000256" key="9">
    <source>
        <dbReference type="ARBA" id="ARBA00023242"/>
    </source>
</evidence>
<gene>
    <name evidence="12" type="primary">TAF1B</name>
</gene>
<keyword evidence="3" id="KW-0479">Metal-binding</keyword>
<dbReference type="Pfam" id="PF20645">
    <property type="entry name" value="Rrn7_cyclin_C"/>
    <property type="match status" value="1"/>
</dbReference>
<dbReference type="AlphaFoldDB" id="A0A3Q0E3U8"/>